<reference evidence="4 5" key="1">
    <citation type="submission" date="2019-06" db="EMBL/GenBank/DDBJ databases">
        <title>A chromosomal-level reference genome of Carpinus fangiana (Coryloideae, Betulaceae).</title>
        <authorList>
            <person name="Yang X."/>
            <person name="Wang Z."/>
            <person name="Zhang L."/>
            <person name="Hao G."/>
            <person name="Liu J."/>
            <person name="Yang Y."/>
        </authorList>
    </citation>
    <scope>NUCLEOTIDE SEQUENCE [LARGE SCALE GENOMIC DNA]</scope>
    <source>
        <strain evidence="4">Cfa_2016G</strain>
        <tissue evidence="4">Leaf</tissue>
    </source>
</reference>
<keyword evidence="3" id="KW-1133">Transmembrane helix</keyword>
<comment type="similarity">
    <text evidence="1">Belongs to the UDP-glycosyltransferase family.</text>
</comment>
<evidence type="ECO:0000256" key="3">
    <source>
        <dbReference type="SAM" id="Phobius"/>
    </source>
</evidence>
<keyword evidence="2" id="KW-0328">Glycosyltransferase</keyword>
<evidence type="ECO:0000256" key="1">
    <source>
        <dbReference type="ARBA" id="ARBA00009995"/>
    </source>
</evidence>
<name>A0A5N6QLT5_9ROSI</name>
<dbReference type="SUPFAM" id="SSF53756">
    <property type="entry name" value="UDP-Glycosyltransferase/glycogen phosphorylase"/>
    <property type="match status" value="1"/>
</dbReference>
<feature type="transmembrane region" description="Helical" evidence="3">
    <location>
        <begin position="21"/>
        <end position="42"/>
    </location>
</feature>
<keyword evidence="2" id="KW-0808">Transferase</keyword>
<keyword evidence="3" id="KW-0472">Membrane</keyword>
<proteinExistence type="inferred from homology"/>
<dbReference type="Gene3D" id="3.40.50.2000">
    <property type="entry name" value="Glycogen Phosphorylase B"/>
    <property type="match status" value="1"/>
</dbReference>
<dbReference type="PANTHER" id="PTHR48047">
    <property type="entry name" value="GLYCOSYLTRANSFERASE"/>
    <property type="match status" value="1"/>
</dbReference>
<accession>A0A5N6QLT5</accession>
<gene>
    <name evidence="4" type="ORF">FH972_003864</name>
</gene>
<keyword evidence="3" id="KW-0812">Transmembrane</keyword>
<dbReference type="OrthoDB" id="5835829at2759"/>
<evidence type="ECO:0000256" key="2">
    <source>
        <dbReference type="ARBA" id="ARBA00022676"/>
    </source>
</evidence>
<protein>
    <submittedName>
        <fullName evidence="4">Uncharacterized protein</fullName>
    </submittedName>
</protein>
<organism evidence="4 5">
    <name type="scientific">Carpinus fangiana</name>
    <dbReference type="NCBI Taxonomy" id="176857"/>
    <lineage>
        <taxon>Eukaryota</taxon>
        <taxon>Viridiplantae</taxon>
        <taxon>Streptophyta</taxon>
        <taxon>Embryophyta</taxon>
        <taxon>Tracheophyta</taxon>
        <taxon>Spermatophyta</taxon>
        <taxon>Magnoliopsida</taxon>
        <taxon>eudicotyledons</taxon>
        <taxon>Gunneridae</taxon>
        <taxon>Pentapetalae</taxon>
        <taxon>rosids</taxon>
        <taxon>fabids</taxon>
        <taxon>Fagales</taxon>
        <taxon>Betulaceae</taxon>
        <taxon>Carpinus</taxon>
    </lineage>
</organism>
<dbReference type="Proteomes" id="UP000327013">
    <property type="component" value="Chromosome 1"/>
</dbReference>
<dbReference type="EMBL" id="CM017321">
    <property type="protein sequence ID" value="KAE7999431.1"/>
    <property type="molecule type" value="Genomic_DNA"/>
</dbReference>
<sequence>MPLHHLGLDLRRRHGRQIGGHFCPYFFLGFIQAIGCLGVVGFEKAEGGDLHDEEEGLPADDRTAVDGCVAIENVGVLGGLMCVEMFFFPFVGGGHQIPMIDTARVFAPHGAKSTITATPNSAPLFQNSILRDQQIGRQISIHALRLPEGAVPPDADMSATGFTDTSILQEPLRLFLLDRRPDCIVVDLFLGWAAKLIDGLRIRRVFFTGLDKHWVSNQCLWGFEFGERRNPRIFRC</sequence>
<dbReference type="GO" id="GO:0035251">
    <property type="term" value="F:UDP-glucosyltransferase activity"/>
    <property type="evidence" value="ECO:0007669"/>
    <property type="project" value="TreeGrafter"/>
</dbReference>
<evidence type="ECO:0000313" key="5">
    <source>
        <dbReference type="Proteomes" id="UP000327013"/>
    </source>
</evidence>
<evidence type="ECO:0000313" key="4">
    <source>
        <dbReference type="EMBL" id="KAE7999431.1"/>
    </source>
</evidence>
<dbReference type="PANTHER" id="PTHR48047:SF81">
    <property type="entry name" value="GLYCOSYLTRANSFERASE"/>
    <property type="match status" value="1"/>
</dbReference>
<dbReference type="AlphaFoldDB" id="A0A5N6QLT5"/>
<keyword evidence="5" id="KW-1185">Reference proteome</keyword>